<gene>
    <name evidence="2" type="ORF">Taro_009680</name>
</gene>
<protein>
    <submittedName>
        <fullName evidence="2">Uncharacterized protein</fullName>
    </submittedName>
</protein>
<dbReference type="Proteomes" id="UP000652761">
    <property type="component" value="Unassembled WGS sequence"/>
</dbReference>
<name>A0A843U6C5_COLES</name>
<comment type="caution">
    <text evidence="2">The sequence shown here is derived from an EMBL/GenBank/DDBJ whole genome shotgun (WGS) entry which is preliminary data.</text>
</comment>
<proteinExistence type="predicted"/>
<dbReference type="AlphaFoldDB" id="A0A843U6C5"/>
<evidence type="ECO:0000256" key="1">
    <source>
        <dbReference type="SAM" id="MobiDB-lite"/>
    </source>
</evidence>
<keyword evidence="3" id="KW-1185">Reference proteome</keyword>
<dbReference type="EMBL" id="NMUH01000341">
    <property type="protein sequence ID" value="MQL77274.1"/>
    <property type="molecule type" value="Genomic_DNA"/>
</dbReference>
<feature type="region of interest" description="Disordered" evidence="1">
    <location>
        <begin position="1"/>
        <end position="38"/>
    </location>
</feature>
<organism evidence="2 3">
    <name type="scientific">Colocasia esculenta</name>
    <name type="common">Wild taro</name>
    <name type="synonym">Arum esculentum</name>
    <dbReference type="NCBI Taxonomy" id="4460"/>
    <lineage>
        <taxon>Eukaryota</taxon>
        <taxon>Viridiplantae</taxon>
        <taxon>Streptophyta</taxon>
        <taxon>Embryophyta</taxon>
        <taxon>Tracheophyta</taxon>
        <taxon>Spermatophyta</taxon>
        <taxon>Magnoliopsida</taxon>
        <taxon>Liliopsida</taxon>
        <taxon>Araceae</taxon>
        <taxon>Aroideae</taxon>
        <taxon>Colocasieae</taxon>
        <taxon>Colocasia</taxon>
    </lineage>
</organism>
<evidence type="ECO:0000313" key="3">
    <source>
        <dbReference type="Proteomes" id="UP000652761"/>
    </source>
</evidence>
<accession>A0A843U6C5</accession>
<reference evidence="2" key="1">
    <citation type="submission" date="2017-07" db="EMBL/GenBank/DDBJ databases">
        <title>Taro Niue Genome Assembly and Annotation.</title>
        <authorList>
            <person name="Atibalentja N."/>
            <person name="Keating K."/>
            <person name="Fields C.J."/>
        </authorList>
    </citation>
    <scope>NUCLEOTIDE SEQUENCE</scope>
    <source>
        <strain evidence="2">Niue_2</strain>
        <tissue evidence="2">Leaf</tissue>
    </source>
</reference>
<evidence type="ECO:0000313" key="2">
    <source>
        <dbReference type="EMBL" id="MQL77274.1"/>
    </source>
</evidence>
<sequence>MPPTGYPSETKATAGLTMSRSSRHRGENSGASRQPESIVRQMGEPMPSFTLCPIRREDSSQLDRSVRAYLTQHSGAGAGLPGIAQQLFHASGCLTAWDPERCCETLGHRICCLVLVYHCGSLAKDFIWPTMMLYGHGLADLIGLLAKGIDSVDHHGLLTKKDLAYRFGLLAEDFDSVDHHGLLTGKELAYHFGLLAKVAGKGGRQCVSPAYILRLHTLQ</sequence>